<sequence>MADFRIFPRQTIQEEWKTCGSPAASLAKYRAMVLAPSQSPGALAHLNILGNSLSLFSKGLDKTDEEREFYPSNTDFSEFEF</sequence>
<dbReference type="Proteomes" id="UP000322234">
    <property type="component" value="Unassembled WGS sequence"/>
</dbReference>
<proteinExistence type="predicted"/>
<name>A0A6B0R129_9CETA</name>
<organism evidence="1 2">
    <name type="scientific">Bos mutus</name>
    <name type="common">wild yak</name>
    <dbReference type="NCBI Taxonomy" id="72004"/>
    <lineage>
        <taxon>Eukaryota</taxon>
        <taxon>Metazoa</taxon>
        <taxon>Chordata</taxon>
        <taxon>Craniata</taxon>
        <taxon>Vertebrata</taxon>
        <taxon>Euteleostomi</taxon>
        <taxon>Mammalia</taxon>
        <taxon>Eutheria</taxon>
        <taxon>Laurasiatheria</taxon>
        <taxon>Artiodactyla</taxon>
        <taxon>Ruminantia</taxon>
        <taxon>Pecora</taxon>
        <taxon>Bovidae</taxon>
        <taxon>Bovinae</taxon>
        <taxon>Bos</taxon>
    </lineage>
</organism>
<dbReference type="EMBL" id="VBQZ03000017">
    <property type="protein sequence ID" value="MXQ83525.1"/>
    <property type="molecule type" value="Genomic_DNA"/>
</dbReference>
<gene>
    <name evidence="1" type="ORF">E5288_WYG014499</name>
</gene>
<accession>A0A6B0R129</accession>
<comment type="caution">
    <text evidence="1">The sequence shown here is derived from an EMBL/GenBank/DDBJ whole genome shotgun (WGS) entry which is preliminary data.</text>
</comment>
<reference evidence="1" key="1">
    <citation type="submission" date="2019-10" db="EMBL/GenBank/DDBJ databases">
        <title>The sequence and de novo assembly of the wild yak genome.</title>
        <authorList>
            <person name="Liu Y."/>
        </authorList>
    </citation>
    <scope>NUCLEOTIDE SEQUENCE [LARGE SCALE GENOMIC DNA]</scope>
    <source>
        <strain evidence="1">WY2019</strain>
    </source>
</reference>
<dbReference type="AlphaFoldDB" id="A0A6B0R129"/>
<evidence type="ECO:0000313" key="2">
    <source>
        <dbReference type="Proteomes" id="UP000322234"/>
    </source>
</evidence>
<protein>
    <submittedName>
        <fullName evidence="1">Uncharacterized protein</fullName>
    </submittedName>
</protein>
<keyword evidence="2" id="KW-1185">Reference proteome</keyword>
<evidence type="ECO:0000313" key="1">
    <source>
        <dbReference type="EMBL" id="MXQ83525.1"/>
    </source>
</evidence>